<dbReference type="EMBL" id="HAAD01002344">
    <property type="protein sequence ID" value="CDG68576.1"/>
    <property type="molecule type" value="mRNA"/>
</dbReference>
<evidence type="ECO:0000256" key="12">
    <source>
        <dbReference type="SAM" id="MobiDB-lite"/>
    </source>
</evidence>
<dbReference type="InterPro" id="IPR000253">
    <property type="entry name" value="FHA_dom"/>
</dbReference>
<evidence type="ECO:0000256" key="4">
    <source>
        <dbReference type="ARBA" id="ARBA00022664"/>
    </source>
</evidence>
<dbReference type="FunFam" id="2.60.200.20:FF:000008">
    <property type="entry name" value="smad nuclear-interacting protein 1"/>
    <property type="match status" value="1"/>
</dbReference>
<evidence type="ECO:0000256" key="5">
    <source>
        <dbReference type="ARBA" id="ARBA00022728"/>
    </source>
</evidence>
<keyword evidence="9" id="KW-0508">mRNA splicing</keyword>
<feature type="compositionally biased region" description="Basic and acidic residues" evidence="12">
    <location>
        <begin position="112"/>
        <end position="122"/>
    </location>
</feature>
<gene>
    <name evidence="14" type="primary">SNIP1</name>
</gene>
<dbReference type="Gene3D" id="2.60.200.20">
    <property type="match status" value="1"/>
</dbReference>
<dbReference type="InterPro" id="IPR008984">
    <property type="entry name" value="SMAD_FHA_dom_sf"/>
</dbReference>
<keyword evidence="10" id="KW-0539">Nucleus</keyword>
<dbReference type="Pfam" id="PF00498">
    <property type="entry name" value="FHA"/>
    <property type="match status" value="1"/>
</dbReference>
<feature type="domain" description="FHA" evidence="13">
    <location>
        <begin position="253"/>
        <end position="316"/>
    </location>
</feature>
<keyword evidence="3" id="KW-0597">Phosphoprotein</keyword>
<evidence type="ECO:0000256" key="7">
    <source>
        <dbReference type="ARBA" id="ARBA00023054"/>
    </source>
</evidence>
<keyword evidence="2" id="KW-1017">Isopeptide bond</keyword>
<feature type="compositionally biased region" description="Basic and acidic residues" evidence="12">
    <location>
        <begin position="135"/>
        <end position="149"/>
    </location>
</feature>
<accession>T2M962</accession>
<evidence type="ECO:0000256" key="6">
    <source>
        <dbReference type="ARBA" id="ARBA00022843"/>
    </source>
</evidence>
<proteinExistence type="evidence at transcript level"/>
<evidence type="ECO:0000256" key="11">
    <source>
        <dbReference type="ARBA" id="ARBA00055964"/>
    </source>
</evidence>
<dbReference type="InterPro" id="IPR050923">
    <property type="entry name" value="Cell_Proc_Reg/RNA_Proc"/>
</dbReference>
<dbReference type="GO" id="GO:0031047">
    <property type="term" value="P:regulatory ncRNA-mediated gene silencing"/>
    <property type="evidence" value="ECO:0007669"/>
    <property type="project" value="UniProtKB-KW"/>
</dbReference>
<dbReference type="SMART" id="SM00240">
    <property type="entry name" value="FHA"/>
    <property type="match status" value="1"/>
</dbReference>
<evidence type="ECO:0000256" key="1">
    <source>
        <dbReference type="ARBA" id="ARBA00004123"/>
    </source>
</evidence>
<reference evidence="14" key="1">
    <citation type="journal article" date="2013" name="Genome Biol. Evol.">
        <title>Punctuated emergences of genetic and phenotypic innovations in eumetazoan, bilaterian, euteleostome, and hominidae ancestors.</title>
        <authorList>
            <person name="Wenger Y."/>
            <person name="Galliot B."/>
        </authorList>
    </citation>
    <scope>NUCLEOTIDE SEQUENCE</scope>
    <source>
        <tissue evidence="14">Whole animals</tissue>
    </source>
</reference>
<sequence length="366" mass="43645">MSDNEKDSHHKKKSNIKSPEHNSKHLKRKITQEEKEDELRERLKRKYIEHELNSKKSTKNKEEKSSKKKQDKIKNNKRNDYLSDNSDLEYHCTKKKKKLLDTKYKSDNDYTQKYDKYSKNQDKSINTNNKKNKSERHSIKSNRDSRDNIDFLNNDTNNHRDDYNSSNRKSRSWDNTSKKELFSGSKSKPNIKKEEPNFALSGKLTEYTNTYNGVVIKYNEPPEARKPKTRWRLYPFKGDVALEMLQLHRQSAFMFGRDRKIADIPVDHPSCSKQQAILQFRLMEYKRDDGSIGKRVRPYVLDLESTNGTFLNNKKIEPRRYYEMFEKDVLKFGFSSRDYVLLHEKSKDDEPNEDDNGEDEEIEKKE</sequence>
<feature type="region of interest" description="Disordered" evidence="12">
    <location>
        <begin position="112"/>
        <end position="194"/>
    </location>
</feature>
<feature type="compositionally biased region" description="Basic and acidic residues" evidence="12">
    <location>
        <begin position="30"/>
        <end position="65"/>
    </location>
</feature>
<keyword evidence="4" id="KW-0507">mRNA processing</keyword>
<keyword evidence="7" id="KW-0175">Coiled coil</keyword>
<feature type="compositionally biased region" description="Basic and acidic residues" evidence="12">
    <location>
        <begin position="72"/>
        <end position="81"/>
    </location>
</feature>
<protein>
    <submittedName>
        <fullName evidence="14">Smad nuclear-interacting protein 1</fullName>
    </submittedName>
</protein>
<dbReference type="SUPFAM" id="SSF49879">
    <property type="entry name" value="SMAD/FHA domain"/>
    <property type="match status" value="1"/>
</dbReference>
<evidence type="ECO:0000259" key="13">
    <source>
        <dbReference type="PROSITE" id="PS50006"/>
    </source>
</evidence>
<feature type="region of interest" description="Disordered" evidence="12">
    <location>
        <begin position="1"/>
        <end position="84"/>
    </location>
</feature>
<evidence type="ECO:0000256" key="2">
    <source>
        <dbReference type="ARBA" id="ARBA00022499"/>
    </source>
</evidence>
<dbReference type="PROSITE" id="PS50006">
    <property type="entry name" value="FHA_DOMAIN"/>
    <property type="match status" value="1"/>
</dbReference>
<evidence type="ECO:0000256" key="3">
    <source>
        <dbReference type="ARBA" id="ARBA00022553"/>
    </source>
</evidence>
<dbReference type="GO" id="GO:0005681">
    <property type="term" value="C:spliceosomal complex"/>
    <property type="evidence" value="ECO:0007669"/>
    <property type="project" value="UniProtKB-KW"/>
</dbReference>
<dbReference type="CDD" id="cd22718">
    <property type="entry name" value="FHA_SNIP1"/>
    <property type="match status" value="1"/>
</dbReference>
<organism evidence="14">
    <name type="scientific">Hydra vulgaris</name>
    <name type="common">Hydra</name>
    <name type="synonym">Hydra attenuata</name>
    <dbReference type="NCBI Taxonomy" id="6087"/>
    <lineage>
        <taxon>Eukaryota</taxon>
        <taxon>Metazoa</taxon>
        <taxon>Cnidaria</taxon>
        <taxon>Hydrozoa</taxon>
        <taxon>Hydroidolina</taxon>
        <taxon>Anthoathecata</taxon>
        <taxon>Aplanulata</taxon>
        <taxon>Hydridae</taxon>
        <taxon>Hydra</taxon>
    </lineage>
</organism>
<evidence type="ECO:0000256" key="8">
    <source>
        <dbReference type="ARBA" id="ARBA00023158"/>
    </source>
</evidence>
<keyword evidence="8" id="KW-0943">RNA-mediated gene silencing</keyword>
<dbReference type="AlphaFoldDB" id="T2M962"/>
<comment type="function">
    <text evidence="11">Required for pre-mRNA splicing as component of the spliceosome. As a component of the minor spliceosome, involved in the splicing of U12-type introns in pre-mRNAs. Down-regulates NF-kappa-B signaling by competing with RELA for CREBBP/EP300 binding. Involved in the microRNA (miRNA) biogenesis. May be involved in cyclin-D1/CCND1 mRNA stability through the SNARP complex which associates with both the 3'end of the CCND1 gene and its mRNA.</text>
</comment>
<evidence type="ECO:0000313" key="14">
    <source>
        <dbReference type="EMBL" id="CDG68576.1"/>
    </source>
</evidence>
<keyword evidence="5" id="KW-0747">Spliceosome</keyword>
<dbReference type="OrthoDB" id="444265at2759"/>
<dbReference type="GO" id="GO:0006397">
    <property type="term" value="P:mRNA processing"/>
    <property type="evidence" value="ECO:0007669"/>
    <property type="project" value="UniProtKB-KW"/>
</dbReference>
<feature type="region of interest" description="Disordered" evidence="12">
    <location>
        <begin position="343"/>
        <end position="366"/>
    </location>
</feature>
<keyword evidence="6" id="KW-0832">Ubl conjugation</keyword>
<feature type="compositionally biased region" description="Acidic residues" evidence="12">
    <location>
        <begin position="350"/>
        <end position="366"/>
    </location>
</feature>
<evidence type="ECO:0000256" key="10">
    <source>
        <dbReference type="ARBA" id="ARBA00023242"/>
    </source>
</evidence>
<evidence type="ECO:0000256" key="9">
    <source>
        <dbReference type="ARBA" id="ARBA00023187"/>
    </source>
</evidence>
<dbReference type="PANTHER" id="PTHR23308">
    <property type="entry name" value="NUCLEAR INHIBITOR OF PROTEIN PHOSPHATASE-1"/>
    <property type="match status" value="1"/>
</dbReference>
<name>T2M962_HYDVU</name>
<dbReference type="GO" id="GO:0008380">
    <property type="term" value="P:RNA splicing"/>
    <property type="evidence" value="ECO:0007669"/>
    <property type="project" value="UniProtKB-KW"/>
</dbReference>
<comment type="subcellular location">
    <subcellularLocation>
        <location evidence="1">Nucleus</location>
    </subcellularLocation>
</comment>